<gene>
    <name evidence="7 9" type="primary">lpxD</name>
    <name evidence="9" type="ORF">C7Y71_011130</name>
</gene>
<evidence type="ECO:0000313" key="10">
    <source>
        <dbReference type="Proteomes" id="UP000249375"/>
    </source>
</evidence>
<dbReference type="OrthoDB" id="9784739at2"/>
<dbReference type="GO" id="GO:0103118">
    <property type="term" value="F:UDP-3-O-[(3R)-3-hydroxyacyl]-glucosamine N-acyltransferase activity"/>
    <property type="evidence" value="ECO:0007669"/>
    <property type="project" value="UniProtKB-EC"/>
</dbReference>
<dbReference type="KEGG" id="alq:C7Y71_011130"/>
<dbReference type="Gene3D" id="2.160.10.10">
    <property type="entry name" value="Hexapeptide repeat proteins"/>
    <property type="match status" value="1"/>
</dbReference>
<dbReference type="GO" id="GO:0016020">
    <property type="term" value="C:membrane"/>
    <property type="evidence" value="ECO:0007669"/>
    <property type="project" value="GOC"/>
</dbReference>
<dbReference type="AlphaFoldDB" id="A0A5P8E901"/>
<dbReference type="NCBIfam" id="NF002060">
    <property type="entry name" value="PRK00892.1"/>
    <property type="match status" value="1"/>
</dbReference>
<feature type="active site" description="Proton acceptor" evidence="7">
    <location>
        <position position="240"/>
    </location>
</feature>
<keyword evidence="6 7" id="KW-0012">Acyltransferase</keyword>
<comment type="function">
    <text evidence="7">Catalyzes the N-acylation of UDP-3-O-acylglucosamine using 3-hydroxyacyl-ACP as the acyl donor. Is involved in the biosynthesis of lipid A, a phosphorylated glycolipid that anchors the lipopolysaccharide to the outer membrane of the cell.</text>
</comment>
<dbReference type="GO" id="GO:0016410">
    <property type="term" value="F:N-acyltransferase activity"/>
    <property type="evidence" value="ECO:0007669"/>
    <property type="project" value="InterPro"/>
</dbReference>
<keyword evidence="1 7" id="KW-0444">Lipid biosynthesis</keyword>
<dbReference type="Pfam" id="PF00132">
    <property type="entry name" value="Hexapep"/>
    <property type="match status" value="2"/>
</dbReference>
<comment type="subunit">
    <text evidence="7">Homotrimer.</text>
</comment>
<evidence type="ECO:0000313" key="9">
    <source>
        <dbReference type="EMBL" id="QFQ13515.1"/>
    </source>
</evidence>
<protein>
    <recommendedName>
        <fullName evidence="7">UDP-3-O-acylglucosamine N-acyltransferase</fullName>
        <ecNumber evidence="7">2.3.1.191</ecNumber>
    </recommendedName>
</protein>
<dbReference type="InterPro" id="IPR011004">
    <property type="entry name" value="Trimer_LpxA-like_sf"/>
</dbReference>
<dbReference type="Pfam" id="PF04613">
    <property type="entry name" value="LpxD"/>
    <property type="match status" value="1"/>
</dbReference>
<reference evidence="9 10" key="1">
    <citation type="submission" date="2018-11" db="EMBL/GenBank/DDBJ databases">
        <authorList>
            <person name="Na S.W."/>
            <person name="Baik M."/>
        </authorList>
    </citation>
    <scope>NUCLEOTIDE SEQUENCE [LARGE SCALE GENOMIC DNA]</scope>
    <source>
        <strain evidence="9 10">E39</strain>
    </source>
</reference>
<dbReference type="EMBL" id="CP033459">
    <property type="protein sequence ID" value="QFQ13515.1"/>
    <property type="molecule type" value="Genomic_DNA"/>
</dbReference>
<comment type="pathway">
    <text evidence="7">Bacterial outer membrane biogenesis; LPS lipid A biosynthesis.</text>
</comment>
<keyword evidence="4 7" id="KW-0677">Repeat</keyword>
<evidence type="ECO:0000256" key="3">
    <source>
        <dbReference type="ARBA" id="ARBA00022679"/>
    </source>
</evidence>
<dbReference type="UniPathway" id="UPA00973"/>
<dbReference type="GO" id="GO:0009245">
    <property type="term" value="P:lipid A biosynthetic process"/>
    <property type="evidence" value="ECO:0007669"/>
    <property type="project" value="UniProtKB-UniRule"/>
</dbReference>
<proteinExistence type="inferred from homology"/>
<dbReference type="PANTHER" id="PTHR43378:SF2">
    <property type="entry name" value="UDP-3-O-ACYLGLUCOSAMINE N-ACYLTRANSFERASE 1, MITOCHONDRIAL-RELATED"/>
    <property type="match status" value="1"/>
</dbReference>
<organism evidence="9 10">
    <name type="scientific">Pseudoprevotella muciniphila</name>
    <dbReference type="NCBI Taxonomy" id="2133944"/>
    <lineage>
        <taxon>Bacteria</taxon>
        <taxon>Pseudomonadati</taxon>
        <taxon>Bacteroidota</taxon>
        <taxon>Bacteroidia</taxon>
        <taxon>Bacteroidales</taxon>
        <taxon>Prevotellaceae</taxon>
        <taxon>Pseudoprevotella</taxon>
    </lineage>
</organism>
<accession>A0A5P8E901</accession>
<dbReference type="PANTHER" id="PTHR43378">
    <property type="entry name" value="UDP-3-O-ACYLGLUCOSAMINE N-ACYLTRANSFERASE"/>
    <property type="match status" value="1"/>
</dbReference>
<keyword evidence="10" id="KW-1185">Reference proteome</keyword>
<dbReference type="Gene3D" id="3.40.1390.10">
    <property type="entry name" value="MurE/MurF, N-terminal domain"/>
    <property type="match status" value="1"/>
</dbReference>
<evidence type="ECO:0000259" key="8">
    <source>
        <dbReference type="Pfam" id="PF04613"/>
    </source>
</evidence>
<sequence length="348" mass="37820">MEFTARQIADFLQGTLEGDPQATVSTFAKIEEGKPGAISFLSNPKYANYLYETQSSVVLINKDFKPEQPVRATIIRVDNAYECVARLLKMYEMSKPARKGIHPMAFVSETAKLGEDCYVGPFAYIGENVTVGKGTQIYPHAVLEQNAKVGENCLIYPNVSVYHDCVVGNRVTLHSGCVIGADGFGFAPTEDGYEKIPQIGIVVIEDDVEIGANACVDRSTMGATIVHKDVKVDNLVQLAHNTEVGSHTVLSAQTGVAGSTKIGEWCMFGGQVGITGHAKIADRVRAGAQTGIAGSIRKEGVALWGTPAIDYTQAQRSSVIFKKLPDLYKELNTMKKELEELKQQLQEK</sequence>
<comment type="catalytic activity">
    <reaction evidence="7">
        <text>a UDP-3-O-[(3R)-3-hydroxyacyl]-alpha-D-glucosamine + a (3R)-hydroxyacyl-[ACP] = a UDP-2-N,3-O-bis[(3R)-3-hydroxyacyl]-alpha-D-glucosamine + holo-[ACP] + H(+)</text>
        <dbReference type="Rhea" id="RHEA:53836"/>
        <dbReference type="Rhea" id="RHEA-COMP:9685"/>
        <dbReference type="Rhea" id="RHEA-COMP:9945"/>
        <dbReference type="ChEBI" id="CHEBI:15378"/>
        <dbReference type="ChEBI" id="CHEBI:64479"/>
        <dbReference type="ChEBI" id="CHEBI:78827"/>
        <dbReference type="ChEBI" id="CHEBI:137740"/>
        <dbReference type="ChEBI" id="CHEBI:137748"/>
        <dbReference type="EC" id="2.3.1.191"/>
    </reaction>
</comment>
<dbReference type="NCBIfam" id="TIGR01853">
    <property type="entry name" value="lipid_A_lpxD"/>
    <property type="match status" value="1"/>
</dbReference>
<feature type="domain" description="UDP-3-O-[3-hydroxymyristoyl] glucosamine N-acyltransferase non-repeat region" evidence="8">
    <location>
        <begin position="23"/>
        <end position="89"/>
    </location>
</feature>
<dbReference type="CDD" id="cd03352">
    <property type="entry name" value="LbH_LpxD"/>
    <property type="match status" value="1"/>
</dbReference>
<evidence type="ECO:0000256" key="5">
    <source>
        <dbReference type="ARBA" id="ARBA00023098"/>
    </source>
</evidence>
<evidence type="ECO:0000256" key="1">
    <source>
        <dbReference type="ARBA" id="ARBA00022516"/>
    </source>
</evidence>
<dbReference type="EC" id="2.3.1.191" evidence="7"/>
<dbReference type="Proteomes" id="UP000249375">
    <property type="component" value="Chromosome"/>
</dbReference>
<evidence type="ECO:0000256" key="7">
    <source>
        <dbReference type="HAMAP-Rule" id="MF_00523"/>
    </source>
</evidence>
<evidence type="ECO:0000256" key="6">
    <source>
        <dbReference type="ARBA" id="ARBA00023315"/>
    </source>
</evidence>
<keyword evidence="5 7" id="KW-0443">Lipid metabolism</keyword>
<comment type="similarity">
    <text evidence="7">Belongs to the transferase hexapeptide repeat family. LpxD subfamily.</text>
</comment>
<evidence type="ECO:0000256" key="4">
    <source>
        <dbReference type="ARBA" id="ARBA00022737"/>
    </source>
</evidence>
<dbReference type="InterPro" id="IPR007691">
    <property type="entry name" value="LpxD"/>
</dbReference>
<evidence type="ECO:0000256" key="2">
    <source>
        <dbReference type="ARBA" id="ARBA00022556"/>
    </source>
</evidence>
<dbReference type="InterPro" id="IPR001451">
    <property type="entry name" value="Hexapep"/>
</dbReference>
<dbReference type="HAMAP" id="MF_00523">
    <property type="entry name" value="LpxD"/>
    <property type="match status" value="1"/>
</dbReference>
<keyword evidence="2 7" id="KW-0441">Lipid A biosynthesis</keyword>
<dbReference type="InterPro" id="IPR020573">
    <property type="entry name" value="UDP_GlcNAc_AcTrfase_non-rep"/>
</dbReference>
<dbReference type="SUPFAM" id="SSF51161">
    <property type="entry name" value="Trimeric LpxA-like enzymes"/>
    <property type="match status" value="1"/>
</dbReference>
<dbReference type="RefSeq" id="WP_111898808.1">
    <property type="nucleotide sequence ID" value="NZ_CP033459.1"/>
</dbReference>
<keyword evidence="3 7" id="KW-0808">Transferase</keyword>
<name>A0A5P8E901_9BACT</name>